<feature type="transmembrane region" description="Helical" evidence="1">
    <location>
        <begin position="93"/>
        <end position="113"/>
    </location>
</feature>
<dbReference type="KEGG" id="plen:EIM92_15500"/>
<keyword evidence="1" id="KW-1133">Transmembrane helix</keyword>
<proteinExistence type="predicted"/>
<keyword evidence="3" id="KW-1185">Reference proteome</keyword>
<feature type="transmembrane region" description="Helical" evidence="1">
    <location>
        <begin position="502"/>
        <end position="525"/>
    </location>
</feature>
<evidence type="ECO:0000313" key="2">
    <source>
        <dbReference type="EMBL" id="AZK49079.1"/>
    </source>
</evidence>
<accession>A0A3Q8S7R4</accession>
<dbReference type="EMBL" id="CP034248">
    <property type="protein sequence ID" value="AZK49079.1"/>
    <property type="molecule type" value="Genomic_DNA"/>
</dbReference>
<dbReference type="RefSeq" id="WP_125085221.1">
    <property type="nucleotide sequence ID" value="NZ_CP034248.1"/>
</dbReference>
<evidence type="ECO:0000313" key="3">
    <source>
        <dbReference type="Proteomes" id="UP000273145"/>
    </source>
</evidence>
<sequence>MELNSVLIWILFICLLLFICSLAASKRMSRVELLHEGDNRTFKSYIQKLFTGLLMRSYAFFMRIAPLRYYVLKVRSRLSLLHMYTEFELRRKTMLLVYSFLFSFGLAITVLTWMNPNLLFFLTLLITAAVMQGLFLDGFVNQIERKLLEQMLGFFASVRHAYHRHGMINDAIDEAADELGEEIAAHAYRMNEALTAPKPEEALERYYETAPNRFLKAFAGISSLVLEYGDKAANQGSIYLQAIASLTQEIHLDLIRRNKLDYLLKGLHVIALSPLFFTRPIEMWARQNFPLMDHFYLSKAGIVIKIMIFLIILISYILLQKLKNEEETLYRAAEHKIPWEARLYKMHWIRVFVQWFVPPYSSLPYYRLTQLFKDNNLKIKVEWFQLRRVGLFLISFLSAIVLCITLHKTSQSRILREPPESTVFFGAVSGQEEERAQKIVALEKLAVKELNNSSDRSYEAALRSTEASLHAHDESVSGEDLAAMADRIMDKLERYNHEYLKWWEVAIAFAAGCVAYEIPLWLLWFQRRLRIADMRHEIYQYMTMIGIFKELERISVEEILEWLYVYAVIFKIPIEKCLLNYSQGAEAALKEMKAEVSLEEFRRLVDKLLLAAEKITIAKAFDDLQYEMSFQFERRRLDYEKSLDTRAGLGRLIGFSPMYSLVFGYLVIPLIWMSFKQMDMYFEHIQKL</sequence>
<name>A0A3Q8S7R4_9BACL</name>
<dbReference type="Proteomes" id="UP000273145">
    <property type="component" value="Chromosome"/>
</dbReference>
<feature type="transmembrane region" description="Helical" evidence="1">
    <location>
        <begin position="389"/>
        <end position="407"/>
    </location>
</feature>
<evidence type="ECO:0008006" key="4">
    <source>
        <dbReference type="Google" id="ProtNLM"/>
    </source>
</evidence>
<reference evidence="2 3" key="1">
    <citation type="submission" date="2018-11" db="EMBL/GenBank/DDBJ databases">
        <title>Genome sequencing of Paenibacillus lentus DSM25539(T).</title>
        <authorList>
            <person name="Kook J.-K."/>
            <person name="Park S.-N."/>
            <person name="Lim Y.K."/>
        </authorList>
    </citation>
    <scope>NUCLEOTIDE SEQUENCE [LARGE SCALE GENOMIC DNA]</scope>
    <source>
        <strain evidence="2 3">DSM 25539</strain>
    </source>
</reference>
<dbReference type="AlphaFoldDB" id="A0A3Q8S7R4"/>
<feature type="transmembrane region" description="Helical" evidence="1">
    <location>
        <begin position="652"/>
        <end position="672"/>
    </location>
</feature>
<evidence type="ECO:0000256" key="1">
    <source>
        <dbReference type="SAM" id="Phobius"/>
    </source>
</evidence>
<dbReference type="OrthoDB" id="2662505at2"/>
<keyword evidence="1" id="KW-0812">Transmembrane</keyword>
<protein>
    <recommendedName>
        <fullName evidence="4">GTPase SAR1</fullName>
    </recommendedName>
</protein>
<feature type="transmembrane region" description="Helical" evidence="1">
    <location>
        <begin position="301"/>
        <end position="319"/>
    </location>
</feature>
<feature type="transmembrane region" description="Helical" evidence="1">
    <location>
        <begin position="119"/>
        <end position="140"/>
    </location>
</feature>
<gene>
    <name evidence="2" type="ORF">EIM92_15500</name>
</gene>
<feature type="transmembrane region" description="Helical" evidence="1">
    <location>
        <begin position="262"/>
        <end position="281"/>
    </location>
</feature>
<organism evidence="2 3">
    <name type="scientific">Paenibacillus lentus</name>
    <dbReference type="NCBI Taxonomy" id="1338368"/>
    <lineage>
        <taxon>Bacteria</taxon>
        <taxon>Bacillati</taxon>
        <taxon>Bacillota</taxon>
        <taxon>Bacilli</taxon>
        <taxon>Bacillales</taxon>
        <taxon>Paenibacillaceae</taxon>
        <taxon>Paenibacillus</taxon>
    </lineage>
</organism>
<keyword evidence="1" id="KW-0472">Membrane</keyword>